<comment type="function">
    <text evidence="9">Presumably involved in the processing and regular turnover of intracellular proteins. Catalyzes the removal of unsubstituted N-terminal amino acids from various peptides.</text>
</comment>
<dbReference type="NCBIfam" id="NF002077">
    <property type="entry name" value="PRK00913.2-4"/>
    <property type="match status" value="1"/>
</dbReference>
<evidence type="ECO:0000256" key="6">
    <source>
        <dbReference type="ARBA" id="ARBA00022723"/>
    </source>
</evidence>
<feature type="binding site" evidence="9">
    <location>
        <position position="325"/>
    </location>
    <ligand>
        <name>Mn(2+)</name>
        <dbReference type="ChEBI" id="CHEBI:29035"/>
        <label>1</label>
    </ligand>
</feature>
<evidence type="ECO:0000256" key="5">
    <source>
        <dbReference type="ARBA" id="ARBA00022670"/>
    </source>
</evidence>
<dbReference type="SUPFAM" id="SSF52949">
    <property type="entry name" value="Macro domain-like"/>
    <property type="match status" value="1"/>
</dbReference>
<feature type="binding site" evidence="9">
    <location>
        <position position="325"/>
    </location>
    <ligand>
        <name>Mn(2+)</name>
        <dbReference type="ChEBI" id="CHEBI:29035"/>
        <label>2</label>
    </ligand>
</feature>
<dbReference type="PRINTS" id="PR00481">
    <property type="entry name" value="LAMNOPPTDASE"/>
</dbReference>
<comment type="catalytic activity">
    <reaction evidence="1 9">
        <text>Release of an N-terminal amino acid, Xaa-|-Yaa-, in which Xaa is preferably Leu, but may be other amino acids including Pro although not Arg or Lys, and Yaa may be Pro. Amino acid amides and methyl esters are also readily hydrolyzed, but rates on arylamides are exceedingly low.</text>
        <dbReference type="EC" id="3.4.11.1"/>
    </reaction>
</comment>
<feature type="active site" evidence="9">
    <location>
        <position position="406"/>
    </location>
</feature>
<reference evidence="11 12" key="1">
    <citation type="submission" date="2018-08" db="EMBL/GenBank/DDBJ databases">
        <title>Recombination of ecologically and evolutionarily significant loci maintains genetic cohesion in the Pseudomonas syringae species complex.</title>
        <authorList>
            <person name="Dillon M."/>
            <person name="Thakur S."/>
            <person name="Almeida R.N.D."/>
            <person name="Weir B.S."/>
            <person name="Guttman D.S."/>
        </authorList>
    </citation>
    <scope>NUCLEOTIDE SEQUENCE [LARGE SCALE GENOMIC DNA]</scope>
    <source>
        <strain evidence="11 12">ICMP 15201</strain>
    </source>
</reference>
<dbReference type="GO" id="GO:0006355">
    <property type="term" value="P:regulation of DNA-templated transcription"/>
    <property type="evidence" value="ECO:0007669"/>
    <property type="project" value="UniProtKB-ARBA"/>
</dbReference>
<name>A0AB37Q2D2_PSECA</name>
<dbReference type="InterPro" id="IPR008283">
    <property type="entry name" value="Peptidase_M17_N"/>
</dbReference>
<dbReference type="Pfam" id="PF00883">
    <property type="entry name" value="Peptidase_M17"/>
    <property type="match status" value="1"/>
</dbReference>
<comment type="caution">
    <text evidence="11">The sequence shown here is derived from an EMBL/GenBank/DDBJ whole genome shotgun (WGS) entry which is preliminary data.</text>
</comment>
<comment type="catalytic activity">
    <reaction evidence="2 9">
        <text>Release of an N-terminal amino acid, preferentially leucine, but not glutamic or aspartic acids.</text>
        <dbReference type="EC" id="3.4.11.10"/>
    </reaction>
</comment>
<dbReference type="HAMAP" id="MF_00181">
    <property type="entry name" value="Cytosol_peptidase_M17"/>
    <property type="match status" value="1"/>
</dbReference>
<dbReference type="Pfam" id="PF02789">
    <property type="entry name" value="Peptidase_M17_N"/>
    <property type="match status" value="1"/>
</dbReference>
<gene>
    <name evidence="9" type="primary">pepA</name>
    <name evidence="11" type="ORF">ALQ53_04227</name>
</gene>
<dbReference type="FunFam" id="3.40.630.10:FF:000004">
    <property type="entry name" value="Probable cytosol aminopeptidase"/>
    <property type="match status" value="1"/>
</dbReference>
<dbReference type="EMBL" id="RBPH01000288">
    <property type="protein sequence ID" value="RMN75216.1"/>
    <property type="molecule type" value="Genomic_DNA"/>
</dbReference>
<dbReference type="SUPFAM" id="SSF53187">
    <property type="entry name" value="Zn-dependent exopeptidases"/>
    <property type="match status" value="1"/>
</dbReference>
<dbReference type="FunFam" id="3.40.220.10:FF:000001">
    <property type="entry name" value="Probable cytosol aminopeptidase"/>
    <property type="match status" value="1"/>
</dbReference>
<evidence type="ECO:0000256" key="8">
    <source>
        <dbReference type="ARBA" id="ARBA00023211"/>
    </source>
</evidence>
<keyword evidence="9" id="KW-0963">Cytoplasm</keyword>
<dbReference type="Gene3D" id="3.40.220.10">
    <property type="entry name" value="Leucine Aminopeptidase, subunit E, domain 1"/>
    <property type="match status" value="1"/>
</dbReference>
<feature type="active site" evidence="9">
    <location>
        <position position="332"/>
    </location>
</feature>
<protein>
    <recommendedName>
        <fullName evidence="9">Probable cytosol aminopeptidase</fullName>
        <ecNumber evidence="9">3.4.11.1</ecNumber>
    </recommendedName>
    <alternativeName>
        <fullName evidence="9">Leucine aminopeptidase</fullName>
        <shortName evidence="9">LAP</shortName>
        <ecNumber evidence="9">3.4.11.10</ecNumber>
    </alternativeName>
    <alternativeName>
        <fullName evidence="9">Leucyl aminopeptidase</fullName>
    </alternativeName>
</protein>
<feature type="binding site" evidence="9">
    <location>
        <position position="402"/>
    </location>
    <ligand>
        <name>Mn(2+)</name>
        <dbReference type="ChEBI" id="CHEBI:29035"/>
        <label>1</label>
    </ligand>
</feature>
<dbReference type="EC" id="3.4.11.1" evidence="9"/>
<dbReference type="Proteomes" id="UP000269335">
    <property type="component" value="Unassembled WGS sequence"/>
</dbReference>
<dbReference type="Gene3D" id="3.40.630.10">
    <property type="entry name" value="Zn peptidases"/>
    <property type="match status" value="1"/>
</dbReference>
<dbReference type="GO" id="GO:0003677">
    <property type="term" value="F:DNA binding"/>
    <property type="evidence" value="ECO:0007669"/>
    <property type="project" value="UniProtKB-ARBA"/>
</dbReference>
<feature type="binding site" evidence="9">
    <location>
        <position position="320"/>
    </location>
    <ligand>
        <name>Mn(2+)</name>
        <dbReference type="ChEBI" id="CHEBI:29035"/>
        <label>2</label>
    </ligand>
</feature>
<keyword evidence="5 9" id="KW-0645">Protease</keyword>
<keyword evidence="7 9" id="KW-0378">Hydrolase</keyword>
<dbReference type="InterPro" id="IPR011356">
    <property type="entry name" value="Leucine_aapep/pepB"/>
</dbReference>
<dbReference type="PANTHER" id="PTHR11963">
    <property type="entry name" value="LEUCINE AMINOPEPTIDASE-RELATED"/>
    <property type="match status" value="1"/>
</dbReference>
<dbReference type="InterPro" id="IPR000819">
    <property type="entry name" value="Peptidase_M17_C"/>
</dbReference>
<sequence>MAHTGQADGFTGLSAVVQRGQTARLIAAIALENTQALPRTSFILRLSSPIRGPHMELVVKSVSPETLKIATLVVTVSESRMLAGAAQVVDSLSGGALSAVLKRGDLAGKSGQSLLLTNLPNIKAERVLLVGTGKDGELSDRQLKKLVGGVLTCLKGLGGSDAAIVLDDLSVKNRDTYGKARLLVEALADGEYVFDRFKTQKAEARPLKKITLLTDKLSVADVERASAHAQAIATGMALTRDLGNLPPNICHPTYLGEEAKALGKAHKNLKVEIHDEKKLAELGMGSFLAVAQGSAQPPRLIVMNYQGAKKGDKPYVLVGKGITFDTGGISIKPAAGMDEMKFDMCGAASVFGTLRAVLELKLPINLVCILACAENMPSGTATRPGDIVTTMSGQTVEILNTDAEGRLVLCDALTYAERFKPQAVIDIATLTGACVVALGGHTSGLLGNNDALINQLLDAGKQADDRAWQLPLFDEYQEQLDSPFADIANIGGPKGGTITAACFLSRFTKAYEWAHLDIAGTAWLSGGKDKGATGRPVPLLTQYLLDRAGV</sequence>
<comment type="cofactor">
    <cofactor evidence="9">
        <name>Mn(2+)</name>
        <dbReference type="ChEBI" id="CHEBI:29035"/>
    </cofactor>
    <text evidence="9">Binds 2 manganese ions per subunit.</text>
</comment>
<evidence type="ECO:0000313" key="12">
    <source>
        <dbReference type="Proteomes" id="UP000269335"/>
    </source>
</evidence>
<accession>A0AB37Q2D2</accession>
<evidence type="ECO:0000256" key="7">
    <source>
        <dbReference type="ARBA" id="ARBA00022801"/>
    </source>
</evidence>
<dbReference type="GO" id="GO:0006508">
    <property type="term" value="P:proteolysis"/>
    <property type="evidence" value="ECO:0007669"/>
    <property type="project" value="UniProtKB-KW"/>
</dbReference>
<dbReference type="GO" id="GO:0030145">
    <property type="term" value="F:manganese ion binding"/>
    <property type="evidence" value="ECO:0007669"/>
    <property type="project" value="UniProtKB-UniRule"/>
</dbReference>
<dbReference type="CDD" id="cd00433">
    <property type="entry name" value="Peptidase_M17"/>
    <property type="match status" value="1"/>
</dbReference>
<keyword evidence="4 9" id="KW-0031">Aminopeptidase</keyword>
<dbReference type="InterPro" id="IPR043472">
    <property type="entry name" value="Macro_dom-like"/>
</dbReference>
<comment type="similarity">
    <text evidence="3 9">Belongs to the peptidase M17 family.</text>
</comment>
<dbReference type="GO" id="GO:0070006">
    <property type="term" value="F:metalloaminopeptidase activity"/>
    <property type="evidence" value="ECO:0007669"/>
    <property type="project" value="InterPro"/>
</dbReference>
<feature type="binding site" evidence="9">
    <location>
        <position position="404"/>
    </location>
    <ligand>
        <name>Mn(2+)</name>
        <dbReference type="ChEBI" id="CHEBI:29035"/>
        <label>1</label>
    </ligand>
</feature>
<evidence type="ECO:0000259" key="10">
    <source>
        <dbReference type="PROSITE" id="PS00631"/>
    </source>
</evidence>
<feature type="domain" description="Cytosol aminopeptidase" evidence="10">
    <location>
        <begin position="400"/>
        <end position="407"/>
    </location>
</feature>
<dbReference type="EC" id="3.4.11.10" evidence="9"/>
<dbReference type="NCBIfam" id="NF002073">
    <property type="entry name" value="PRK00913.1-2"/>
    <property type="match status" value="1"/>
</dbReference>
<feature type="binding site" evidence="9">
    <location>
        <position position="343"/>
    </location>
    <ligand>
        <name>Mn(2+)</name>
        <dbReference type="ChEBI" id="CHEBI:29035"/>
        <label>2</label>
    </ligand>
</feature>
<dbReference type="GO" id="GO:0006310">
    <property type="term" value="P:DNA recombination"/>
    <property type="evidence" value="ECO:0007669"/>
    <property type="project" value="UniProtKB-ARBA"/>
</dbReference>
<dbReference type="NCBIfam" id="NF002074">
    <property type="entry name" value="PRK00913.1-4"/>
    <property type="match status" value="1"/>
</dbReference>
<keyword evidence="8 9" id="KW-0464">Manganese</keyword>
<dbReference type="PROSITE" id="PS00631">
    <property type="entry name" value="CYTOSOL_AP"/>
    <property type="match status" value="1"/>
</dbReference>
<evidence type="ECO:0000256" key="2">
    <source>
        <dbReference type="ARBA" id="ARBA00000967"/>
    </source>
</evidence>
<organism evidence="11 12">
    <name type="scientific">Pseudomonas cannabina</name>
    <dbReference type="NCBI Taxonomy" id="86840"/>
    <lineage>
        <taxon>Bacteria</taxon>
        <taxon>Pseudomonadati</taxon>
        <taxon>Pseudomonadota</taxon>
        <taxon>Gammaproteobacteria</taxon>
        <taxon>Pseudomonadales</taxon>
        <taxon>Pseudomonadaceae</taxon>
        <taxon>Pseudomonas</taxon>
    </lineage>
</organism>
<evidence type="ECO:0000256" key="9">
    <source>
        <dbReference type="HAMAP-Rule" id="MF_00181"/>
    </source>
</evidence>
<evidence type="ECO:0000256" key="1">
    <source>
        <dbReference type="ARBA" id="ARBA00000135"/>
    </source>
</evidence>
<comment type="subcellular location">
    <subcellularLocation>
        <location evidence="9">Cytoplasm</location>
    </subcellularLocation>
</comment>
<keyword evidence="6 9" id="KW-0479">Metal-binding</keyword>
<proteinExistence type="inferred from homology"/>
<dbReference type="PANTHER" id="PTHR11963:SF23">
    <property type="entry name" value="CYTOSOL AMINOPEPTIDASE"/>
    <property type="match status" value="1"/>
</dbReference>
<dbReference type="InterPro" id="IPR023042">
    <property type="entry name" value="Peptidase_M17_leu_NH2_pept"/>
</dbReference>
<dbReference type="GO" id="GO:0005737">
    <property type="term" value="C:cytoplasm"/>
    <property type="evidence" value="ECO:0007669"/>
    <property type="project" value="UniProtKB-SubCell"/>
</dbReference>
<evidence type="ECO:0000313" key="11">
    <source>
        <dbReference type="EMBL" id="RMN75216.1"/>
    </source>
</evidence>
<evidence type="ECO:0000256" key="3">
    <source>
        <dbReference type="ARBA" id="ARBA00009528"/>
    </source>
</evidence>
<dbReference type="AlphaFoldDB" id="A0AB37Q2D2"/>
<evidence type="ECO:0000256" key="4">
    <source>
        <dbReference type="ARBA" id="ARBA00022438"/>
    </source>
</evidence>
<feature type="binding site" evidence="9">
    <location>
        <position position="404"/>
    </location>
    <ligand>
        <name>Mn(2+)</name>
        <dbReference type="ChEBI" id="CHEBI:29035"/>
        <label>2</label>
    </ligand>
</feature>